<reference evidence="4" key="3">
    <citation type="submission" date="2025-08" db="UniProtKB">
        <authorList>
            <consortium name="RefSeq"/>
        </authorList>
    </citation>
    <scope>IDENTIFICATION</scope>
    <source>
        <strain evidence="4">NI907</strain>
    </source>
</reference>
<sequence>MPASLRDYKPSQSRPLNSRQSQQVDPTQSPCFGHPGSVASCMPYMAFNNNHHGSFSVLTGPAPQIMDTERAYLIDSMQRQSQRVRRLRDSLRRVEERLARTVVEISDFEVSHCSDTTMIDGGTNGTERRKLRKEVNLLKGRILEAEKQEHLAILRLNDFGIRNQGQEHAQGRCAPQLSLMLSPASPSDHQWHMHHQEPATQVLPSIQTVLPQSSLLGPSVLSPLSPAFIPGVLFSNCFSWDNKSHNDTTTDAAMIDHFSPTDMSGVGVLYWSTIPSVEIVEPNDAEAREKDTGVIWESDSQNSASHRSISLNQISLGYAPWPQDKRMSMPSLRSIWP</sequence>
<proteinExistence type="predicted"/>
<keyword evidence="3" id="KW-1185">Reference proteome</keyword>
<evidence type="ECO:0000256" key="1">
    <source>
        <dbReference type="SAM" id="Coils"/>
    </source>
</evidence>
<evidence type="ECO:0000256" key="2">
    <source>
        <dbReference type="SAM" id="MobiDB-lite"/>
    </source>
</evidence>
<feature type="region of interest" description="Disordered" evidence="2">
    <location>
        <begin position="1"/>
        <end position="31"/>
    </location>
</feature>
<name>A0A6P8BFM6_PYRGI</name>
<organism evidence="3 4">
    <name type="scientific">Pyricularia grisea</name>
    <name type="common">Crabgrass-specific blast fungus</name>
    <name type="synonym">Magnaporthe grisea</name>
    <dbReference type="NCBI Taxonomy" id="148305"/>
    <lineage>
        <taxon>Eukaryota</taxon>
        <taxon>Fungi</taxon>
        <taxon>Dikarya</taxon>
        <taxon>Ascomycota</taxon>
        <taxon>Pezizomycotina</taxon>
        <taxon>Sordariomycetes</taxon>
        <taxon>Sordariomycetidae</taxon>
        <taxon>Magnaporthales</taxon>
        <taxon>Pyriculariaceae</taxon>
        <taxon>Pyricularia</taxon>
    </lineage>
</organism>
<accession>A0A6P8BFM6</accession>
<evidence type="ECO:0000313" key="3">
    <source>
        <dbReference type="Proteomes" id="UP000515153"/>
    </source>
</evidence>
<feature type="compositionally biased region" description="Polar residues" evidence="2">
    <location>
        <begin position="10"/>
        <end position="30"/>
    </location>
</feature>
<keyword evidence="1" id="KW-0175">Coiled coil</keyword>
<dbReference type="KEGG" id="pgri:PgNI_01796"/>
<gene>
    <name evidence="4" type="ORF">PgNI_01796</name>
</gene>
<evidence type="ECO:0000313" key="4">
    <source>
        <dbReference type="RefSeq" id="XP_030985874.1"/>
    </source>
</evidence>
<dbReference type="RefSeq" id="XP_030985874.1">
    <property type="nucleotide sequence ID" value="XM_031121868.1"/>
</dbReference>
<dbReference type="Proteomes" id="UP000515153">
    <property type="component" value="Unplaced"/>
</dbReference>
<reference evidence="4" key="1">
    <citation type="journal article" date="2019" name="Mol. Biol. Evol.">
        <title>Blast fungal genomes show frequent chromosomal changes, gene gains and losses, and effector gene turnover.</title>
        <authorList>
            <person name="Gomez Luciano L.B."/>
            <person name="Jason Tsai I."/>
            <person name="Chuma I."/>
            <person name="Tosa Y."/>
            <person name="Chen Y.H."/>
            <person name="Li J.Y."/>
            <person name="Li M.Y."/>
            <person name="Jade Lu M.Y."/>
            <person name="Nakayashiki H."/>
            <person name="Li W.H."/>
        </authorList>
    </citation>
    <scope>NUCLEOTIDE SEQUENCE</scope>
    <source>
        <strain evidence="4">NI907</strain>
    </source>
</reference>
<dbReference type="AlphaFoldDB" id="A0A6P8BFM6"/>
<feature type="coiled-coil region" evidence="1">
    <location>
        <begin position="77"/>
        <end position="104"/>
    </location>
</feature>
<protein>
    <submittedName>
        <fullName evidence="4">Uncharacterized protein</fullName>
    </submittedName>
</protein>
<reference evidence="4" key="2">
    <citation type="submission" date="2019-10" db="EMBL/GenBank/DDBJ databases">
        <authorList>
            <consortium name="NCBI Genome Project"/>
        </authorList>
    </citation>
    <scope>NUCLEOTIDE SEQUENCE</scope>
    <source>
        <strain evidence="4">NI907</strain>
    </source>
</reference>
<dbReference type="GeneID" id="41956780"/>